<proteinExistence type="predicted"/>
<dbReference type="AlphaFoldDB" id="A0A085ZIU8"/>
<dbReference type="Pfam" id="PF08450">
    <property type="entry name" value="SGL"/>
    <property type="match status" value="1"/>
</dbReference>
<dbReference type="eggNOG" id="COG3386">
    <property type="taxonomic scope" value="Bacteria"/>
</dbReference>
<evidence type="ECO:0000259" key="1">
    <source>
        <dbReference type="Pfam" id="PF08450"/>
    </source>
</evidence>
<dbReference type="PANTHER" id="PTHR31460">
    <property type="match status" value="1"/>
</dbReference>
<accession>A0A085ZIU8</accession>
<reference evidence="2 3" key="1">
    <citation type="submission" date="2014-07" db="EMBL/GenBank/DDBJ databases">
        <title>Genome of Flavobacterium reichenbachii LMG 25512.</title>
        <authorList>
            <person name="Stropko S.J."/>
            <person name="Pipes S.E."/>
            <person name="Newman J.D."/>
        </authorList>
    </citation>
    <scope>NUCLEOTIDE SEQUENCE [LARGE SCALE GENOMIC DNA]</scope>
    <source>
        <strain evidence="2 3">LMG 25512</strain>
    </source>
</reference>
<comment type="caution">
    <text evidence="2">The sequence shown here is derived from an EMBL/GenBank/DDBJ whole genome shotgun (WGS) entry which is preliminary data.</text>
</comment>
<dbReference type="Gene3D" id="2.120.10.30">
    <property type="entry name" value="TolB, C-terminal domain"/>
    <property type="match status" value="1"/>
</dbReference>
<dbReference type="Proteomes" id="UP000028715">
    <property type="component" value="Unassembled WGS sequence"/>
</dbReference>
<dbReference type="EMBL" id="JPRL01000001">
    <property type="protein sequence ID" value="KFF04362.1"/>
    <property type="molecule type" value="Genomic_DNA"/>
</dbReference>
<sequence>MKKIILITALSILFIACDSEKKSGNTSASFQSKYTITDIGLYPEGIDYDSKNEKFLFSSLYKGAVYTMNANGQATVFATSGKLVLPTGIYTDELRNRLIVANADLGISQRSTAASAGSIASVSIFNLTSGELIKEIDLKNFTPNAGSCLNDIAVDAKGNIYITDSFSPNIYKIDENYIPSLFLTNVLFQPAPNQFGLNGIVFHPDGYLLAVKTDDSKLFKISLSNPAAITTVTGTTFSAPDGIEFDKNNNLVLVENGLGLGKTYTLSSTNKWISASKISETNIGKEDFPTTAALASDGNVYVVNSKLGKLLAGDKTQSSYTIQRIE</sequence>
<feature type="domain" description="SMP-30/Gluconolactonase/LRE-like region" evidence="1">
    <location>
        <begin position="43"/>
        <end position="252"/>
    </location>
</feature>
<dbReference type="InterPro" id="IPR011042">
    <property type="entry name" value="6-blade_b-propeller_TolB-like"/>
</dbReference>
<dbReference type="PROSITE" id="PS51257">
    <property type="entry name" value="PROKAR_LIPOPROTEIN"/>
    <property type="match status" value="1"/>
</dbReference>
<evidence type="ECO:0000313" key="2">
    <source>
        <dbReference type="EMBL" id="KFF04362.1"/>
    </source>
</evidence>
<protein>
    <recommendedName>
        <fullName evidence="1">SMP-30/Gluconolactonase/LRE-like region domain-containing protein</fullName>
    </recommendedName>
</protein>
<dbReference type="RefSeq" id="WP_035680523.1">
    <property type="nucleotide sequence ID" value="NZ_JPRL01000001.1"/>
</dbReference>
<keyword evidence="3" id="KW-1185">Reference proteome</keyword>
<dbReference type="SUPFAM" id="SSF101898">
    <property type="entry name" value="NHL repeat"/>
    <property type="match status" value="1"/>
</dbReference>
<evidence type="ECO:0000313" key="3">
    <source>
        <dbReference type="Proteomes" id="UP000028715"/>
    </source>
</evidence>
<dbReference type="OrthoDB" id="8584394at2"/>
<gene>
    <name evidence="2" type="ORF">IW19_01940</name>
</gene>
<dbReference type="InterPro" id="IPR013658">
    <property type="entry name" value="SGL"/>
</dbReference>
<organism evidence="2 3">
    <name type="scientific">Flavobacterium reichenbachii</name>
    <dbReference type="NCBI Taxonomy" id="362418"/>
    <lineage>
        <taxon>Bacteria</taxon>
        <taxon>Pseudomonadati</taxon>
        <taxon>Bacteroidota</taxon>
        <taxon>Flavobacteriia</taxon>
        <taxon>Flavobacteriales</taxon>
        <taxon>Flavobacteriaceae</taxon>
        <taxon>Flavobacterium</taxon>
    </lineage>
</organism>
<dbReference type="InterPro" id="IPR053224">
    <property type="entry name" value="Sensory_adhesion_molecule"/>
</dbReference>
<name>A0A085ZIU8_9FLAO</name>
<dbReference type="PANTHER" id="PTHR31460:SF3">
    <property type="entry name" value="MESOCENTIN"/>
    <property type="match status" value="1"/>
</dbReference>
<dbReference type="STRING" id="362418.IW19_01940"/>